<dbReference type="PANTHER" id="PTHR31268:SF32">
    <property type="entry name" value="GALACTINOL--SUCROSE GALACTOSYLTRANSFERASE 2-RELATED"/>
    <property type="match status" value="1"/>
</dbReference>
<dbReference type="InterPro" id="IPR017853">
    <property type="entry name" value="GH"/>
</dbReference>
<dbReference type="PANTHER" id="PTHR31268">
    <property type="match status" value="1"/>
</dbReference>
<feature type="region of interest" description="Disordered" evidence="5">
    <location>
        <begin position="300"/>
        <end position="321"/>
    </location>
</feature>
<dbReference type="EMBL" id="JADGJH010001553">
    <property type="protein sequence ID" value="KAJ3112346.1"/>
    <property type="molecule type" value="Genomic_DNA"/>
</dbReference>
<proteinExistence type="inferred from homology"/>
<feature type="non-terminal residue" evidence="6">
    <location>
        <position position="497"/>
    </location>
</feature>
<dbReference type="InterPro" id="IPR013785">
    <property type="entry name" value="Aldolase_TIM"/>
</dbReference>
<organism evidence="6 7">
    <name type="scientific">Physocladia obscura</name>
    <dbReference type="NCBI Taxonomy" id="109957"/>
    <lineage>
        <taxon>Eukaryota</taxon>
        <taxon>Fungi</taxon>
        <taxon>Fungi incertae sedis</taxon>
        <taxon>Chytridiomycota</taxon>
        <taxon>Chytridiomycota incertae sedis</taxon>
        <taxon>Chytridiomycetes</taxon>
        <taxon>Chytridiales</taxon>
        <taxon>Chytriomycetaceae</taxon>
        <taxon>Physocladia</taxon>
    </lineage>
</organism>
<evidence type="ECO:0000256" key="2">
    <source>
        <dbReference type="ARBA" id="ARBA00007240"/>
    </source>
</evidence>
<gene>
    <name evidence="6" type="ORF">HK100_002375</name>
</gene>
<evidence type="ECO:0008006" key="8">
    <source>
        <dbReference type="Google" id="ProtNLM"/>
    </source>
</evidence>
<evidence type="ECO:0000256" key="3">
    <source>
        <dbReference type="ARBA" id="ARBA00023277"/>
    </source>
</evidence>
<comment type="similarity">
    <text evidence="2">Belongs to the glycosyl hydrolases 36 family.</text>
</comment>
<evidence type="ECO:0000256" key="1">
    <source>
        <dbReference type="ARBA" id="ARBA00001255"/>
    </source>
</evidence>
<evidence type="ECO:0000313" key="7">
    <source>
        <dbReference type="Proteomes" id="UP001211907"/>
    </source>
</evidence>
<keyword evidence="3" id="KW-0119">Carbohydrate metabolism</keyword>
<dbReference type="AlphaFoldDB" id="A0AAD5SVH5"/>
<sequence length="497" mass="54627">MITASSIPAAKTRHSVREENGNLQVSVFAFIPSGSNETIEKCEVWTSITGADNETVAVGLGRVETPNSGTPETKGGEHVFFDTNLQVRRSGHVAFKLTVVSDGGSTRDLWISNGETAAVTLGHEATPPTVSSWLAAPSARSVAAQVSRDADGAEIAHGFLRFDTQPAPGQDEAGAELPVGAFAQHVFVERAQLWWLEPRAGGAQFRADAEPKRAIQLALLRRGDGELALLVPLPPASLRVVDASRLRLRWDINAAASNGHALFVAVSRRASFRSLLDFAAKAIQAEIRNVPLVKTTTTTTSATSTTTPNKTVSKTTTTKTEQIKPKNFESVPHLVPISPPSQIWDHFAWCTWDAFYRDVTEEKILAGLKEFHDMDLPVDVVLIDDGWQDYNLPDSGWKQQLVSINPNPEKFPNGFEICKVLKEKGVKYVGVWHTLIGTWEGIAPDGPIAQKYKLTQVQKTDGRFIHIIDPEDISRFYEDMHQDLRNKGVDFIKVDHQ</sequence>
<dbReference type="Proteomes" id="UP001211907">
    <property type="component" value="Unassembled WGS sequence"/>
</dbReference>
<evidence type="ECO:0000313" key="6">
    <source>
        <dbReference type="EMBL" id="KAJ3112346.1"/>
    </source>
</evidence>
<name>A0AAD5SVH5_9FUNG</name>
<dbReference type="InterPro" id="IPR008811">
    <property type="entry name" value="Glycosyl_hydrolases_36"/>
</dbReference>
<dbReference type="SUPFAM" id="SSF51445">
    <property type="entry name" value="(Trans)glycosidases"/>
    <property type="match status" value="1"/>
</dbReference>
<evidence type="ECO:0000256" key="5">
    <source>
        <dbReference type="SAM" id="MobiDB-lite"/>
    </source>
</evidence>
<dbReference type="GO" id="GO:0047274">
    <property type="term" value="F:galactinol-sucrose galactosyltransferase activity"/>
    <property type="evidence" value="ECO:0007669"/>
    <property type="project" value="UniProtKB-EC"/>
</dbReference>
<comment type="catalytic activity">
    <reaction evidence="4">
        <text>alpha-D-galactosyl-(1-&gt;3)-1D-myo-inositol + sucrose = raffinose + myo-inositol</text>
        <dbReference type="Rhea" id="RHEA:20161"/>
        <dbReference type="ChEBI" id="CHEBI:16634"/>
        <dbReference type="ChEBI" id="CHEBI:17268"/>
        <dbReference type="ChEBI" id="CHEBI:17505"/>
        <dbReference type="ChEBI" id="CHEBI:17992"/>
        <dbReference type="EC" id="2.4.1.82"/>
    </reaction>
</comment>
<dbReference type="Pfam" id="PF05691">
    <property type="entry name" value="Raffinose_syn"/>
    <property type="match status" value="1"/>
</dbReference>
<keyword evidence="7" id="KW-1185">Reference proteome</keyword>
<comment type="caution">
    <text evidence="6">The sequence shown here is derived from an EMBL/GenBank/DDBJ whole genome shotgun (WGS) entry which is preliminary data.</text>
</comment>
<comment type="catalytic activity">
    <reaction evidence="1">
        <text>Hydrolysis of terminal, non-reducing alpha-D-galactose residues in alpha-D-galactosides, including galactose oligosaccharides, galactomannans and galactolipids.</text>
        <dbReference type="EC" id="3.2.1.22"/>
    </reaction>
</comment>
<protein>
    <recommendedName>
        <fullName evidence="8">Alpha-galactosidase</fullName>
    </recommendedName>
</protein>
<feature type="compositionally biased region" description="Low complexity" evidence="5">
    <location>
        <begin position="300"/>
        <end position="320"/>
    </location>
</feature>
<dbReference type="GO" id="GO:0004557">
    <property type="term" value="F:alpha-galactosidase activity"/>
    <property type="evidence" value="ECO:0007669"/>
    <property type="project" value="UniProtKB-EC"/>
</dbReference>
<accession>A0AAD5SVH5</accession>
<dbReference type="Gene3D" id="3.20.20.70">
    <property type="entry name" value="Aldolase class I"/>
    <property type="match status" value="1"/>
</dbReference>
<evidence type="ECO:0000256" key="4">
    <source>
        <dbReference type="ARBA" id="ARBA00049426"/>
    </source>
</evidence>
<reference evidence="6" key="1">
    <citation type="submission" date="2020-05" db="EMBL/GenBank/DDBJ databases">
        <title>Phylogenomic resolution of chytrid fungi.</title>
        <authorList>
            <person name="Stajich J.E."/>
            <person name="Amses K."/>
            <person name="Simmons R."/>
            <person name="Seto K."/>
            <person name="Myers J."/>
            <person name="Bonds A."/>
            <person name="Quandt C.A."/>
            <person name="Barry K."/>
            <person name="Liu P."/>
            <person name="Grigoriev I."/>
            <person name="Longcore J.E."/>
            <person name="James T.Y."/>
        </authorList>
    </citation>
    <scope>NUCLEOTIDE SEQUENCE</scope>
    <source>
        <strain evidence="6">JEL0513</strain>
    </source>
</reference>